<reference evidence="2" key="1">
    <citation type="journal article" date="2019" name="Int. J. Syst. Evol. Microbiol.">
        <title>The Global Catalogue of Microorganisms (GCM) 10K type strain sequencing project: providing services to taxonomists for standard genome sequencing and annotation.</title>
        <authorList>
            <consortium name="The Broad Institute Genomics Platform"/>
            <consortium name="The Broad Institute Genome Sequencing Center for Infectious Disease"/>
            <person name="Wu L."/>
            <person name="Ma J."/>
        </authorList>
    </citation>
    <scope>NUCLEOTIDE SEQUENCE [LARGE SCALE GENOMIC DNA]</scope>
    <source>
        <strain evidence="2">CCUG 43117</strain>
    </source>
</reference>
<evidence type="ECO:0000313" key="1">
    <source>
        <dbReference type="EMBL" id="MFC5505397.1"/>
    </source>
</evidence>
<accession>A0ABW0P131</accession>
<dbReference type="EMBL" id="JBHSLU010000017">
    <property type="protein sequence ID" value="MFC5505397.1"/>
    <property type="molecule type" value="Genomic_DNA"/>
</dbReference>
<evidence type="ECO:0000313" key="2">
    <source>
        <dbReference type="Proteomes" id="UP001596060"/>
    </source>
</evidence>
<sequence>MTMLRVVSAQTRVTKYYLNGRRCTRDRWYDQLAVAIRAGSYNSSFTLRNKRGDYHYCHG</sequence>
<evidence type="ECO:0008006" key="3">
    <source>
        <dbReference type="Google" id="ProtNLM"/>
    </source>
</evidence>
<comment type="caution">
    <text evidence="1">The sequence shown here is derived from an EMBL/GenBank/DDBJ whole genome shotgun (WGS) entry which is preliminary data.</text>
</comment>
<name>A0ABW0P131_9HYPH</name>
<dbReference type="Proteomes" id="UP001596060">
    <property type="component" value="Unassembled WGS sequence"/>
</dbReference>
<protein>
    <recommendedName>
        <fullName evidence="3">KTSC domain-containing protein</fullName>
    </recommendedName>
</protein>
<proteinExistence type="predicted"/>
<keyword evidence="2" id="KW-1185">Reference proteome</keyword>
<gene>
    <name evidence="1" type="ORF">ACFPN9_09015</name>
</gene>
<organism evidence="1 2">
    <name type="scientific">Bosea massiliensis</name>
    <dbReference type="NCBI Taxonomy" id="151419"/>
    <lineage>
        <taxon>Bacteria</taxon>
        <taxon>Pseudomonadati</taxon>
        <taxon>Pseudomonadota</taxon>
        <taxon>Alphaproteobacteria</taxon>
        <taxon>Hyphomicrobiales</taxon>
        <taxon>Boseaceae</taxon>
        <taxon>Bosea</taxon>
    </lineage>
</organism>
<dbReference type="RefSeq" id="WP_156451798.1">
    <property type="nucleotide sequence ID" value="NZ_JBHSLU010000017.1"/>
</dbReference>